<gene>
    <name evidence="2" type="ORF">A2876_00755</name>
</gene>
<dbReference type="EMBL" id="MEXH01000002">
    <property type="protein sequence ID" value="OGC93063.1"/>
    <property type="molecule type" value="Genomic_DNA"/>
</dbReference>
<proteinExistence type="predicted"/>
<evidence type="ECO:0000313" key="3">
    <source>
        <dbReference type="Proteomes" id="UP000178176"/>
    </source>
</evidence>
<dbReference type="PANTHER" id="PTHR38454:SF1">
    <property type="entry name" value="INTEGRAL MEMBRANE PROTEIN"/>
    <property type="match status" value="1"/>
</dbReference>
<dbReference type="PANTHER" id="PTHR38454">
    <property type="entry name" value="INTEGRAL MEMBRANE PROTEIN-RELATED"/>
    <property type="match status" value="1"/>
</dbReference>
<name>A0A1F4YIJ5_9BACT</name>
<feature type="transmembrane region" description="Helical" evidence="1">
    <location>
        <begin position="395"/>
        <end position="414"/>
    </location>
</feature>
<feature type="transmembrane region" description="Helical" evidence="1">
    <location>
        <begin position="128"/>
        <end position="147"/>
    </location>
</feature>
<reference evidence="2 3" key="1">
    <citation type="journal article" date="2016" name="Nat. Commun.">
        <title>Thousands of microbial genomes shed light on interconnected biogeochemical processes in an aquifer system.</title>
        <authorList>
            <person name="Anantharaman K."/>
            <person name="Brown C.T."/>
            <person name="Hug L.A."/>
            <person name="Sharon I."/>
            <person name="Castelle C.J."/>
            <person name="Probst A.J."/>
            <person name="Thomas B.C."/>
            <person name="Singh A."/>
            <person name="Wilkins M.J."/>
            <person name="Karaoz U."/>
            <person name="Brodie E.L."/>
            <person name="Williams K.H."/>
            <person name="Hubbard S.S."/>
            <person name="Banfield J.F."/>
        </authorList>
    </citation>
    <scope>NUCLEOTIDE SEQUENCE [LARGE SCALE GENOMIC DNA]</scope>
</reference>
<feature type="transmembrane region" description="Helical" evidence="1">
    <location>
        <begin position="7"/>
        <end position="26"/>
    </location>
</feature>
<feature type="transmembrane region" description="Helical" evidence="1">
    <location>
        <begin position="224"/>
        <end position="246"/>
    </location>
</feature>
<evidence type="ECO:0000313" key="2">
    <source>
        <dbReference type="EMBL" id="OGC93063.1"/>
    </source>
</evidence>
<feature type="transmembrane region" description="Helical" evidence="1">
    <location>
        <begin position="153"/>
        <end position="172"/>
    </location>
</feature>
<organism evidence="2 3">
    <name type="scientific">Candidatus Amesbacteria bacterium RIFCSPHIGHO2_01_FULL_48_32b</name>
    <dbReference type="NCBI Taxonomy" id="1797253"/>
    <lineage>
        <taxon>Bacteria</taxon>
        <taxon>Candidatus Amesiibacteriota</taxon>
    </lineage>
</organism>
<protein>
    <recommendedName>
        <fullName evidence="4">Membrane protein 6-pyruvoyl-tetrahydropterin synthase-related domain-containing protein</fullName>
    </recommendedName>
</protein>
<feature type="transmembrane region" description="Helical" evidence="1">
    <location>
        <begin position="179"/>
        <end position="204"/>
    </location>
</feature>
<keyword evidence="1" id="KW-1133">Transmembrane helix</keyword>
<dbReference type="InterPro" id="IPR018580">
    <property type="entry name" value="Uncharacterised_YfhO"/>
</dbReference>
<comment type="caution">
    <text evidence="2">The sequence shown here is derived from an EMBL/GenBank/DDBJ whole genome shotgun (WGS) entry which is preliminary data.</text>
</comment>
<keyword evidence="1" id="KW-0812">Transmembrane</keyword>
<sequence>MKKIEIFIVVLLTCGVLLGMFPKILVDPFYYFAADVSELYFPWWVYLNQSVRTQTYPPIRNPYWFMGSMPFASLENGSFYPPYILAQLFFDAKGDLDSAFLWLLGMQMAHYLLAAVAMYILMRDGLKLHKISSVFAGVVYATSGAFIGRLVHIPVILLLAWLPLLFWAYFRFVRDKKVVWAILSSFILAMITIAGHHQISYYIYGYFLLGIVYFTIKETHQRRLFFLYSMAIFLLTGLLTAPKVLLSIELSKQIVRTVAEMSVKSLYNSIHPLYYLTLIVPYLFGRHAVGYWGSDYPWGNWDTFIYVGIVPLFFLLVSLIWKNRSLLGFMILGLGASVLLSMGRFSKLSAVLNSNMPFAENLSLVSRHLDILHFFLTSLMGIGVHAVLTYPKGKLVRFLGVAGVLIVGTFLWWLKPSVLSMLQPVGRGPTSAEAVGFAMTSLALAKKLFIVSAAGVVLYILTRWRVIWFLLFIIFATDISKISRDFNPIEAAPGKPSVYFGDTADISLIRIDPGIFRINNLGPRNIGMVQNVESTYGYHTVETEAYHDIVYFIDFKNRALLNLLNIKYFLSGESLVDQDKLTYMGGNVWRNDSALERVTYVPGYQIKGKGEIIQSILLPDFLPRKTVLLDRYDVLSKNLSIYRAVGTADASVKIDSYSPEKTVVSFFSDQPGFLLYSEMQYPGWYAVVDGKKQDLLKADLSVYALPIEKGKHTVEFIYRSKPLMYGGWISASTILILGILFLSPRFRLFIKTPRV</sequence>
<evidence type="ECO:0008006" key="4">
    <source>
        <dbReference type="Google" id="ProtNLM"/>
    </source>
</evidence>
<feature type="transmembrane region" description="Helical" evidence="1">
    <location>
        <begin position="99"/>
        <end position="121"/>
    </location>
</feature>
<feature type="transmembrane region" description="Helical" evidence="1">
    <location>
        <begin position="266"/>
        <end position="284"/>
    </location>
</feature>
<keyword evidence="1" id="KW-0472">Membrane</keyword>
<accession>A0A1F4YIJ5</accession>
<dbReference type="AlphaFoldDB" id="A0A1F4YIJ5"/>
<feature type="transmembrane region" description="Helical" evidence="1">
    <location>
        <begin position="304"/>
        <end position="321"/>
    </location>
</feature>
<evidence type="ECO:0000256" key="1">
    <source>
        <dbReference type="SAM" id="Phobius"/>
    </source>
</evidence>
<feature type="transmembrane region" description="Helical" evidence="1">
    <location>
        <begin position="371"/>
        <end position="388"/>
    </location>
</feature>
<dbReference type="Proteomes" id="UP000178176">
    <property type="component" value="Unassembled WGS sequence"/>
</dbReference>
<feature type="transmembrane region" description="Helical" evidence="1">
    <location>
        <begin position="326"/>
        <end position="346"/>
    </location>
</feature>
<feature type="transmembrane region" description="Helical" evidence="1">
    <location>
        <begin position="723"/>
        <end position="742"/>
    </location>
</feature>